<dbReference type="AlphaFoldDB" id="A0A8C5S4N2"/>
<evidence type="ECO:0000313" key="1">
    <source>
        <dbReference type="Ensembl" id="ENSLLTP00000012539.1"/>
    </source>
</evidence>
<name>A0A8C5S4N2_LATLA</name>
<protein>
    <submittedName>
        <fullName evidence="1">Uncharacterized protein</fullName>
    </submittedName>
</protein>
<organism evidence="1 2">
    <name type="scientific">Laticauda laticaudata</name>
    <name type="common">Blue-ringed sea krait</name>
    <name type="synonym">Blue-lipped sea krait</name>
    <dbReference type="NCBI Taxonomy" id="8630"/>
    <lineage>
        <taxon>Eukaryota</taxon>
        <taxon>Metazoa</taxon>
        <taxon>Chordata</taxon>
        <taxon>Craniata</taxon>
        <taxon>Vertebrata</taxon>
        <taxon>Euteleostomi</taxon>
        <taxon>Lepidosauria</taxon>
        <taxon>Squamata</taxon>
        <taxon>Bifurcata</taxon>
        <taxon>Unidentata</taxon>
        <taxon>Episquamata</taxon>
        <taxon>Toxicofera</taxon>
        <taxon>Serpentes</taxon>
        <taxon>Colubroidea</taxon>
        <taxon>Elapidae</taxon>
        <taxon>Laticaudinae</taxon>
        <taxon>Laticauda</taxon>
    </lineage>
</organism>
<dbReference type="Proteomes" id="UP000694406">
    <property type="component" value="Unplaced"/>
</dbReference>
<dbReference type="GeneTree" id="ENSGT00960000192537"/>
<sequence>MLYYLVNEMPIYANVQQVLTKCDPLEKEKATHSGIFAMKTSWTVPKGRKVYNILLGKSRGLARKSEATGPKLKGSAVGCIWWCKESPMM</sequence>
<proteinExistence type="predicted"/>
<dbReference type="Ensembl" id="ENSLLTT00000013026.1">
    <property type="protein sequence ID" value="ENSLLTP00000012539.1"/>
    <property type="gene ID" value="ENSLLTG00000009595.1"/>
</dbReference>
<accession>A0A8C5S4N2</accession>
<evidence type="ECO:0000313" key="2">
    <source>
        <dbReference type="Proteomes" id="UP000694406"/>
    </source>
</evidence>
<reference evidence="1" key="2">
    <citation type="submission" date="2025-09" db="UniProtKB">
        <authorList>
            <consortium name="Ensembl"/>
        </authorList>
    </citation>
    <scope>IDENTIFICATION</scope>
</reference>
<reference evidence="1" key="1">
    <citation type="submission" date="2025-08" db="UniProtKB">
        <authorList>
            <consortium name="Ensembl"/>
        </authorList>
    </citation>
    <scope>IDENTIFICATION</scope>
</reference>
<keyword evidence="2" id="KW-1185">Reference proteome</keyword>